<dbReference type="AlphaFoldDB" id="A0A5C6DKG3"/>
<accession>A0A5C6DKG3</accession>
<proteinExistence type="predicted"/>
<evidence type="ECO:0000313" key="2">
    <source>
        <dbReference type="Proteomes" id="UP000315471"/>
    </source>
</evidence>
<sequence length="75" mass="8607">MFSPTQLFAPVTCLVYQTFFVDANRSLRDDTSPLEPPQGGIWETRYFLFSFALIGNDKLKTDDEVSSTDLSFDRF</sequence>
<gene>
    <name evidence="1" type="ORF">Q31b_49870</name>
</gene>
<name>A0A5C6DKG3_9BACT</name>
<reference evidence="1 2" key="1">
    <citation type="submission" date="2019-02" db="EMBL/GenBank/DDBJ databases">
        <title>Deep-cultivation of Planctomycetes and their phenomic and genomic characterization uncovers novel biology.</title>
        <authorList>
            <person name="Wiegand S."/>
            <person name="Jogler M."/>
            <person name="Boedeker C."/>
            <person name="Pinto D."/>
            <person name="Vollmers J."/>
            <person name="Rivas-Marin E."/>
            <person name="Kohn T."/>
            <person name="Peeters S.H."/>
            <person name="Heuer A."/>
            <person name="Rast P."/>
            <person name="Oberbeckmann S."/>
            <person name="Bunk B."/>
            <person name="Jeske O."/>
            <person name="Meyerdierks A."/>
            <person name="Storesund J.E."/>
            <person name="Kallscheuer N."/>
            <person name="Luecker S."/>
            <person name="Lage O.M."/>
            <person name="Pohl T."/>
            <person name="Merkel B.J."/>
            <person name="Hornburger P."/>
            <person name="Mueller R.-W."/>
            <person name="Bruemmer F."/>
            <person name="Labrenz M."/>
            <person name="Spormann A.M."/>
            <person name="Op Den Camp H."/>
            <person name="Overmann J."/>
            <person name="Amann R."/>
            <person name="Jetten M.S.M."/>
            <person name="Mascher T."/>
            <person name="Medema M.H."/>
            <person name="Devos D.P."/>
            <person name="Kaster A.-K."/>
            <person name="Ovreas L."/>
            <person name="Rohde M."/>
            <person name="Galperin M.Y."/>
            <person name="Jogler C."/>
        </authorList>
    </citation>
    <scope>NUCLEOTIDE SEQUENCE [LARGE SCALE GENOMIC DNA]</scope>
    <source>
        <strain evidence="1 2">Q31b</strain>
    </source>
</reference>
<protein>
    <submittedName>
        <fullName evidence="1">Uncharacterized protein</fullName>
    </submittedName>
</protein>
<comment type="caution">
    <text evidence="1">The sequence shown here is derived from an EMBL/GenBank/DDBJ whole genome shotgun (WGS) entry which is preliminary data.</text>
</comment>
<evidence type="ECO:0000313" key="1">
    <source>
        <dbReference type="EMBL" id="TWU36705.1"/>
    </source>
</evidence>
<keyword evidence="2" id="KW-1185">Reference proteome</keyword>
<dbReference type="Proteomes" id="UP000315471">
    <property type="component" value="Unassembled WGS sequence"/>
</dbReference>
<dbReference type="EMBL" id="SJPY01000008">
    <property type="protein sequence ID" value="TWU36705.1"/>
    <property type="molecule type" value="Genomic_DNA"/>
</dbReference>
<organism evidence="1 2">
    <name type="scientific">Novipirellula aureliae</name>
    <dbReference type="NCBI Taxonomy" id="2527966"/>
    <lineage>
        <taxon>Bacteria</taxon>
        <taxon>Pseudomonadati</taxon>
        <taxon>Planctomycetota</taxon>
        <taxon>Planctomycetia</taxon>
        <taxon>Pirellulales</taxon>
        <taxon>Pirellulaceae</taxon>
        <taxon>Novipirellula</taxon>
    </lineage>
</organism>